<protein>
    <submittedName>
        <fullName evidence="1">DUF1489 domain-containing protein</fullName>
    </submittedName>
</protein>
<dbReference type="PIRSF" id="PIRSF032025">
    <property type="entry name" value="UCP032025"/>
    <property type="match status" value="1"/>
</dbReference>
<dbReference type="RefSeq" id="WP_037430064.1">
    <property type="nucleotide sequence ID" value="NZ_CP187422.1"/>
</dbReference>
<dbReference type="Pfam" id="PF07370">
    <property type="entry name" value="DUF1489"/>
    <property type="match status" value="1"/>
</dbReference>
<sequence>MALHLIKLCVGADSVEDLREWVSRKALTAVAAGLEPHSFHTTRMVPKRTDDLLGGGSLYWVIKGYVQARQPLIGIETFTDGEGIGRCNLILGPQVVETELQPRRAFQGWRYLEAKEAPRDLASLSSDGGEMPLELRRELAELGLL</sequence>
<organism evidence="1 2">
    <name type="scientific">Rhizobium fredii</name>
    <name type="common">Sinorhizobium fredii</name>
    <dbReference type="NCBI Taxonomy" id="380"/>
    <lineage>
        <taxon>Bacteria</taxon>
        <taxon>Pseudomonadati</taxon>
        <taxon>Pseudomonadota</taxon>
        <taxon>Alphaproteobacteria</taxon>
        <taxon>Hyphomicrobiales</taxon>
        <taxon>Rhizobiaceae</taxon>
        <taxon>Sinorhizobium/Ensifer group</taxon>
        <taxon>Sinorhizobium</taxon>
    </lineage>
</organism>
<name>A0A2A6LV91_RHIFR</name>
<dbReference type="InterPro" id="IPR008320">
    <property type="entry name" value="UCP032025"/>
</dbReference>
<proteinExistence type="predicted"/>
<comment type="caution">
    <text evidence="1">The sequence shown here is derived from an EMBL/GenBank/DDBJ whole genome shotgun (WGS) entry which is preliminary data.</text>
</comment>
<gene>
    <name evidence="1" type="ORF">CO661_19825</name>
</gene>
<dbReference type="EMBL" id="NWTC01000015">
    <property type="protein sequence ID" value="PDT46200.1"/>
    <property type="molecule type" value="Genomic_DNA"/>
</dbReference>
<evidence type="ECO:0000313" key="1">
    <source>
        <dbReference type="EMBL" id="PDT46200.1"/>
    </source>
</evidence>
<accession>A0A2A6LV91</accession>
<evidence type="ECO:0000313" key="2">
    <source>
        <dbReference type="Proteomes" id="UP000220353"/>
    </source>
</evidence>
<reference evidence="1 2" key="1">
    <citation type="submission" date="2017-09" db="EMBL/GenBank/DDBJ databases">
        <title>Comparative genomics of rhizobia isolated from Phaseolus vulgaris in China.</title>
        <authorList>
            <person name="Tong W."/>
        </authorList>
    </citation>
    <scope>NUCLEOTIDE SEQUENCE [LARGE SCALE GENOMIC DNA]</scope>
    <source>
        <strain evidence="1 2">PCH1</strain>
    </source>
</reference>
<dbReference type="AlphaFoldDB" id="A0A2A6LV91"/>
<dbReference type="Proteomes" id="UP000220353">
    <property type="component" value="Unassembled WGS sequence"/>
</dbReference>